<gene>
    <name evidence="2" type="ORF">SLEP1_g21503</name>
</gene>
<feature type="compositionally biased region" description="Basic and acidic residues" evidence="1">
    <location>
        <begin position="211"/>
        <end position="223"/>
    </location>
</feature>
<dbReference type="PANTHER" id="PTHR31390:SF12">
    <property type="entry name" value="PUTATIVE (DUF3527)-RELATED"/>
    <property type="match status" value="1"/>
</dbReference>
<feature type="compositionally biased region" description="Low complexity" evidence="1">
    <location>
        <begin position="136"/>
        <end position="156"/>
    </location>
</feature>
<dbReference type="Proteomes" id="UP001054252">
    <property type="component" value="Unassembled WGS sequence"/>
</dbReference>
<dbReference type="Pfam" id="PF12043">
    <property type="entry name" value="DUF3527"/>
    <property type="match status" value="1"/>
</dbReference>
<proteinExistence type="predicted"/>
<feature type="compositionally biased region" description="Polar residues" evidence="1">
    <location>
        <begin position="1"/>
        <end position="11"/>
    </location>
</feature>
<feature type="region of interest" description="Disordered" evidence="1">
    <location>
        <begin position="123"/>
        <end position="235"/>
    </location>
</feature>
<accession>A0AAV5J647</accession>
<dbReference type="PANTHER" id="PTHR31390">
    <property type="entry name" value="EXPRESSED PROTEIN"/>
    <property type="match status" value="1"/>
</dbReference>
<feature type="compositionally biased region" description="Basic and acidic residues" evidence="1">
    <location>
        <begin position="167"/>
        <end position="183"/>
    </location>
</feature>
<name>A0AAV5J647_9ROSI</name>
<sequence>MPSNRRTSNECFQPEPARNMGSLEARNALKKQQNSKRVKEPVQLSQGNRRNLQNRVSQRTAKSSGDCQEHRVKRTATKDDELVKHMSKLPGYLQHVEKQENIQEKALNVGVLDWGNLQKWKHNHKGSPLRGGNNVSPKSNSLSLKTTTKSFSLPSTVPGGALANKRRQLELIKKELLDSETDNKSSSSLSRKSGAKSGALPRTFPGYGLSDKSKQPKVREKQLQDSAIDLGHGLSATSKQLEEKKKELQDLENDDPHHLPGELKSIVLLLPKRSDQDSPLVEPPESPDENLMEAKSPDDFTQKSEKPHSEIPSFCELPSRVDWGPAPDMRAEGLELSFFNSQNKGNKLSPSECAEQNEVESENANNETLKMLDQEMAELANRKGSNQSPHGRFSFSLSRMSRSFSFKEGPVVQQLSSRNVSVRSGPLRANASGCLDDSIREKLKAQNRTRSSPLRRMLDPLLKPKSLNPLGFAEILHPLKGSLNSNDFTPMIAVGSFKKEKPDPSTTQALMQLTLKDGFPMFKFVVNDSSNILAATTKFSPSSGGDDMGQNYTFYSVNEVKRKIGSWISQGSKEKSCSYAYDTIGQMTMSNSHISDVKDSNTQYLIRESVLFGVECRRANQASQVYTHNIELAAVVVKMPREELSHGVQRSCKDTNKRVLTESLPEDGCFFNFDEKEGTKNIVILPGGIHSLPKKGAPSSLIHRWRSGGSCDCGGWDVGCKLRILSNQNGSCKNQMTCQASPSSDHVELFAQGDTQRSRLIFSLAPHKHGLYTIEFDSSISALQAFFISLSVICCQKSSNLFEVSSLSKEKAFEESELKRSDGVESKPILGKMPAKYAPNPPLSPFGRA</sequence>
<dbReference type="InterPro" id="IPR021916">
    <property type="entry name" value="DUF3527"/>
</dbReference>
<feature type="compositionally biased region" description="Polar residues" evidence="1">
    <location>
        <begin position="43"/>
        <end position="66"/>
    </location>
</feature>
<evidence type="ECO:0000313" key="3">
    <source>
        <dbReference type="Proteomes" id="UP001054252"/>
    </source>
</evidence>
<evidence type="ECO:0000256" key="1">
    <source>
        <dbReference type="SAM" id="MobiDB-lite"/>
    </source>
</evidence>
<protein>
    <submittedName>
        <fullName evidence="2">Uncharacterized protein</fullName>
    </submittedName>
</protein>
<dbReference type="AlphaFoldDB" id="A0AAV5J647"/>
<feature type="region of interest" description="Disordered" evidence="1">
    <location>
        <begin position="275"/>
        <end position="319"/>
    </location>
</feature>
<dbReference type="EMBL" id="BPVZ01000031">
    <property type="protein sequence ID" value="GKV10089.1"/>
    <property type="molecule type" value="Genomic_DNA"/>
</dbReference>
<evidence type="ECO:0000313" key="2">
    <source>
        <dbReference type="EMBL" id="GKV10089.1"/>
    </source>
</evidence>
<feature type="region of interest" description="Disordered" evidence="1">
    <location>
        <begin position="1"/>
        <end position="77"/>
    </location>
</feature>
<organism evidence="2 3">
    <name type="scientific">Rubroshorea leprosula</name>
    <dbReference type="NCBI Taxonomy" id="152421"/>
    <lineage>
        <taxon>Eukaryota</taxon>
        <taxon>Viridiplantae</taxon>
        <taxon>Streptophyta</taxon>
        <taxon>Embryophyta</taxon>
        <taxon>Tracheophyta</taxon>
        <taxon>Spermatophyta</taxon>
        <taxon>Magnoliopsida</taxon>
        <taxon>eudicotyledons</taxon>
        <taxon>Gunneridae</taxon>
        <taxon>Pentapetalae</taxon>
        <taxon>rosids</taxon>
        <taxon>malvids</taxon>
        <taxon>Malvales</taxon>
        <taxon>Dipterocarpaceae</taxon>
        <taxon>Rubroshorea</taxon>
    </lineage>
</organism>
<reference evidence="2 3" key="1">
    <citation type="journal article" date="2021" name="Commun. Biol.">
        <title>The genome of Shorea leprosula (Dipterocarpaceae) highlights the ecological relevance of drought in aseasonal tropical rainforests.</title>
        <authorList>
            <person name="Ng K.K.S."/>
            <person name="Kobayashi M.J."/>
            <person name="Fawcett J.A."/>
            <person name="Hatakeyama M."/>
            <person name="Paape T."/>
            <person name="Ng C.H."/>
            <person name="Ang C.C."/>
            <person name="Tnah L.H."/>
            <person name="Lee C.T."/>
            <person name="Nishiyama T."/>
            <person name="Sese J."/>
            <person name="O'Brien M.J."/>
            <person name="Copetti D."/>
            <person name="Mohd Noor M.I."/>
            <person name="Ong R.C."/>
            <person name="Putra M."/>
            <person name="Sireger I.Z."/>
            <person name="Indrioko S."/>
            <person name="Kosugi Y."/>
            <person name="Izuno A."/>
            <person name="Isagi Y."/>
            <person name="Lee S.L."/>
            <person name="Shimizu K.K."/>
        </authorList>
    </citation>
    <scope>NUCLEOTIDE SEQUENCE [LARGE SCALE GENOMIC DNA]</scope>
    <source>
        <strain evidence="2">214</strain>
    </source>
</reference>
<feature type="compositionally biased region" description="Low complexity" evidence="1">
    <location>
        <begin position="184"/>
        <end position="199"/>
    </location>
</feature>
<feature type="region of interest" description="Disordered" evidence="1">
    <location>
        <begin position="812"/>
        <end position="849"/>
    </location>
</feature>
<keyword evidence="3" id="KW-1185">Reference proteome</keyword>
<comment type="caution">
    <text evidence="2">The sequence shown here is derived from an EMBL/GenBank/DDBJ whole genome shotgun (WGS) entry which is preliminary data.</text>
</comment>
<feature type="compositionally biased region" description="Basic and acidic residues" evidence="1">
    <location>
        <begin position="295"/>
        <end position="309"/>
    </location>
</feature>
<feature type="compositionally biased region" description="Pro residues" evidence="1">
    <location>
        <begin position="839"/>
        <end position="849"/>
    </location>
</feature>
<feature type="compositionally biased region" description="Basic and acidic residues" evidence="1">
    <location>
        <begin position="812"/>
        <end position="825"/>
    </location>
</feature>